<feature type="compositionally biased region" description="Basic and acidic residues" evidence="2">
    <location>
        <begin position="262"/>
        <end position="280"/>
    </location>
</feature>
<dbReference type="VEuPathDB" id="ToxoDB:BESB_044050"/>
<dbReference type="Gene3D" id="2.20.110.10">
    <property type="entry name" value="Histone H3 K4-specific methyltransferase SET7/9 N-terminal domain"/>
    <property type="match status" value="4"/>
</dbReference>
<feature type="compositionally biased region" description="Acidic residues" evidence="2">
    <location>
        <begin position="1855"/>
        <end position="1872"/>
    </location>
</feature>
<dbReference type="OrthoDB" id="270720at2759"/>
<feature type="region of interest" description="Disordered" evidence="2">
    <location>
        <begin position="1855"/>
        <end position="1921"/>
    </location>
</feature>
<feature type="region of interest" description="Disordered" evidence="2">
    <location>
        <begin position="1724"/>
        <end position="1763"/>
    </location>
</feature>
<feature type="region of interest" description="Disordered" evidence="2">
    <location>
        <begin position="373"/>
        <end position="436"/>
    </location>
</feature>
<feature type="region of interest" description="Disordered" evidence="2">
    <location>
        <begin position="460"/>
        <end position="495"/>
    </location>
</feature>
<dbReference type="Proteomes" id="UP000224006">
    <property type="component" value="Chromosome III"/>
</dbReference>
<feature type="compositionally biased region" description="Basic and acidic residues" evidence="2">
    <location>
        <begin position="1905"/>
        <end position="1921"/>
    </location>
</feature>
<feature type="domain" description="AVL9/DENND6" evidence="3">
    <location>
        <begin position="682"/>
        <end position="844"/>
    </location>
</feature>
<evidence type="ECO:0000256" key="1">
    <source>
        <dbReference type="ARBA" id="ARBA00022737"/>
    </source>
</evidence>
<feature type="compositionally biased region" description="Basic and acidic residues" evidence="2">
    <location>
        <begin position="598"/>
        <end position="610"/>
    </location>
</feature>
<feature type="compositionally biased region" description="Low complexity" evidence="2">
    <location>
        <begin position="1060"/>
        <end position="1070"/>
    </location>
</feature>
<feature type="compositionally biased region" description="Low complexity" evidence="2">
    <location>
        <begin position="1100"/>
        <end position="1135"/>
    </location>
</feature>
<dbReference type="InterPro" id="IPR003409">
    <property type="entry name" value="MORN"/>
</dbReference>
<feature type="compositionally biased region" description="Low complexity" evidence="2">
    <location>
        <begin position="469"/>
        <end position="487"/>
    </location>
</feature>
<feature type="compositionally biased region" description="Pro residues" evidence="2">
    <location>
        <begin position="992"/>
        <end position="1004"/>
    </location>
</feature>
<feature type="compositionally biased region" description="Low complexity" evidence="2">
    <location>
        <begin position="424"/>
        <end position="436"/>
    </location>
</feature>
<evidence type="ECO:0000259" key="3">
    <source>
        <dbReference type="Pfam" id="PF09794"/>
    </source>
</evidence>
<dbReference type="Pfam" id="PF09794">
    <property type="entry name" value="Avl9"/>
    <property type="match status" value="1"/>
</dbReference>
<dbReference type="Pfam" id="PF02493">
    <property type="entry name" value="MORN"/>
    <property type="match status" value="8"/>
</dbReference>
<evidence type="ECO:0000256" key="2">
    <source>
        <dbReference type="SAM" id="MobiDB-lite"/>
    </source>
</evidence>
<feature type="compositionally biased region" description="Basic and acidic residues" evidence="2">
    <location>
        <begin position="1"/>
        <end position="25"/>
    </location>
</feature>
<feature type="region of interest" description="Disordered" evidence="2">
    <location>
        <begin position="1"/>
        <end position="42"/>
    </location>
</feature>
<reference evidence="4 5" key="1">
    <citation type="submission" date="2017-09" db="EMBL/GenBank/DDBJ databases">
        <title>Genome sequencing of Besnoitia besnoiti strain Bb-Ger1.</title>
        <authorList>
            <person name="Schares G."/>
            <person name="Venepally P."/>
            <person name="Lorenzi H.A."/>
        </authorList>
    </citation>
    <scope>NUCLEOTIDE SEQUENCE [LARGE SCALE GENOMIC DNA]</scope>
    <source>
        <strain evidence="4 5">Bb-Ger1</strain>
    </source>
</reference>
<feature type="compositionally biased region" description="Low complexity" evidence="2">
    <location>
        <begin position="1271"/>
        <end position="1288"/>
    </location>
</feature>
<feature type="region of interest" description="Disordered" evidence="2">
    <location>
        <begin position="1169"/>
        <end position="1236"/>
    </location>
</feature>
<organism evidence="4 5">
    <name type="scientific">Besnoitia besnoiti</name>
    <name type="common">Apicomplexan protozoan</name>
    <dbReference type="NCBI Taxonomy" id="94643"/>
    <lineage>
        <taxon>Eukaryota</taxon>
        <taxon>Sar</taxon>
        <taxon>Alveolata</taxon>
        <taxon>Apicomplexa</taxon>
        <taxon>Conoidasida</taxon>
        <taxon>Coccidia</taxon>
        <taxon>Eucoccidiorida</taxon>
        <taxon>Eimeriorina</taxon>
        <taxon>Sarcocystidae</taxon>
        <taxon>Besnoitia</taxon>
    </lineage>
</organism>
<feature type="compositionally biased region" description="Polar residues" evidence="2">
    <location>
        <begin position="26"/>
        <end position="42"/>
    </location>
</feature>
<feature type="region of interest" description="Disordered" evidence="2">
    <location>
        <begin position="137"/>
        <end position="298"/>
    </location>
</feature>
<feature type="compositionally biased region" description="Basic and acidic residues" evidence="2">
    <location>
        <begin position="1071"/>
        <end position="1082"/>
    </location>
</feature>
<dbReference type="SUPFAM" id="SSF82185">
    <property type="entry name" value="Histone H3 K4-specific methyltransferase SET7/9 N-terminal domain"/>
    <property type="match status" value="4"/>
</dbReference>
<feature type="compositionally biased region" description="Low complexity" evidence="2">
    <location>
        <begin position="1210"/>
        <end position="1222"/>
    </location>
</feature>
<feature type="region of interest" description="Disordered" evidence="2">
    <location>
        <begin position="588"/>
        <end position="653"/>
    </location>
</feature>
<feature type="compositionally biased region" description="Basic and acidic residues" evidence="2">
    <location>
        <begin position="643"/>
        <end position="653"/>
    </location>
</feature>
<feature type="compositionally biased region" description="Low complexity" evidence="2">
    <location>
        <begin position="154"/>
        <end position="175"/>
    </location>
</feature>
<dbReference type="Gene3D" id="3.40.50.11500">
    <property type="match status" value="1"/>
</dbReference>
<dbReference type="STRING" id="94643.A0A2A9MKK3"/>
<keyword evidence="1" id="KW-0677">Repeat</keyword>
<protein>
    <submittedName>
        <fullName evidence="4">MORN repeat-containing protein</fullName>
    </submittedName>
</protein>
<dbReference type="PANTHER" id="PTHR23084">
    <property type="entry name" value="PHOSPHATIDYLINOSITOL-4-PHOSPHATE 5-KINASE RELATED"/>
    <property type="match status" value="1"/>
</dbReference>
<feature type="compositionally biased region" description="Basic and acidic residues" evidence="2">
    <location>
        <begin position="1292"/>
        <end position="1302"/>
    </location>
</feature>
<feature type="region of interest" description="Disordered" evidence="2">
    <location>
        <begin position="1271"/>
        <end position="1312"/>
    </location>
</feature>
<comment type="caution">
    <text evidence="4">The sequence shown here is derived from an EMBL/GenBank/DDBJ whole genome shotgun (WGS) entry which is preliminary data.</text>
</comment>
<dbReference type="InterPro" id="IPR043153">
    <property type="entry name" value="DENN_C"/>
</dbReference>
<dbReference type="InterPro" id="IPR018307">
    <property type="entry name" value="ABL9/DENND6_dom"/>
</dbReference>
<gene>
    <name evidence="4" type="ORF">BESB_044050</name>
</gene>
<dbReference type="PANTHER" id="PTHR23084:SF263">
    <property type="entry name" value="MORN REPEAT-CONTAINING PROTEIN 1"/>
    <property type="match status" value="1"/>
</dbReference>
<proteinExistence type="predicted"/>
<feature type="compositionally biased region" description="Low complexity" evidence="2">
    <location>
        <begin position="402"/>
        <end position="411"/>
    </location>
</feature>
<sequence>MVGGRESSRRDSFLSDRSDPREDRFSSSVSADESRNVSAFQAQSEEGDFLHSSFGVPAVYADDACGEPLDFSGADALNEPRDVFAIEDGCSSESGSGDESLGLSTQLTLRVGRPSASFSSFAPLSASFSLSQSLCATSGDLPAAPRRPPRGAETESTAEAQASSAAPRGSSRRAGVPGDDGEIGGREAGRQGCWRRAWSGAAAPETPEPRPAEASSPGSEAPAADAARAPPAARHAERLRPLAGAGTKARGEPAVAESPQSGREDARATEGHAANPERCRRGAVGKGDTRGEQAAEDEAERLGAWHNSTHLLKEESSATFGAAHQGLPVVCILVVVEHPARGAEIRLFHQISDSCADAGEKASRGERCLPTLRHASAERRGTDSRFSSAGSCAKRGSDSRRGSTGRPSTSRCMRLEQPARRGGSPSAPASPSSCFPSSNSASAAHAALIRDWAPRLALPDVSAPEGPLDGADGAPSSPSSSQSAAASETQAKIQAAQDGRREGTVFFLLPAPDCCLFGLSCYSVIDARSIYPGASPGSRLRGAVCVVSSAPFWGCLLFRLAPVASAFFQSLQAPAPVSPSSLGALRLERSSRSGSRARQSEKAFSRLEKAQRRRRQSSSKREDTRREGNEAHAEACAPPPHASGDREGASQSKTEDVAVAVAEDLLLEWTAQVNRVRLDQMRYSELFFNLEGSLLPFFLLFPPELLLTLAKAFLLERKILFFSENPTRASSAVLAFLSLFPAALTCGFNSDGFGSLQYRWTLYGFPFHVFHQRFVLAPFLSLPLIEDVLIQKRGFLVGASNWAVRTHPVVRPDVLVDLDRVTVDIAVASLRPCLALSSRDVLFSSQSLPEALASASHRRHTAPVAAGSSSVLSSSFGAKSLLVRHNSDAVSKESSFASSRTSGIPPPEVLPASSASSSSSALSSSFSSSSSSSSASASAASSSSSFSFGRHAGEIFQQALGSLSASHASARPAFLRKQKSSTASASSVVSTPLPPSPGAFPSPPLSLCSSPSPLSAATPSPPLADAEPARDPIDWMLEGARATTEPGAAEVPQEEESRASPESSAGAAAEGRGRALRKETERVFSLSPSARRHATAEPQAAGSSSSVSRAASPLAYKSAAAASLSSSSAAATPSAGDRGADRVERGGLPGWRASGAFSQFSRAVKSFTAGLDLGGSGHKNGVAALGPPSANPVAPLEPREHDASPPAPALAPAAPCAVSPPSESRAQSLAPPKVTPGTCASAQMPAFVSRGVPSNAATLAAASRALWKRSSTSSASTSPCASPLAAATARRKTADRVADRAKAPSTADADWEASTDRVRVAFTQYLERLCRCAAVAAGPRRSASQLLAELARLSERERGREQTLRDADDDGDISDFNPRWMCAWTDTHNFQVWLRQHRLPTVRPEAEAQGEEEAVSLVPPQAGYARFVYADRDVYEGYFSKSMRHGHGVYSSRDGFRYEGEWRRDQRHGYGVLTHDKVGFVYAGQWAADKKHGEGHLYSSTERYWGGFVDNQYSGKGTYVERVGGIFYEGEFSEGLFHGLGKLRLPTFSARGEFSRGFRMACGGASPKATPHSGADASCEATFCGEWDAGQPKGVFTCVYGDGRVYTGTLKEDTLLPHGTGSMTHADDSAFEGEWRDGRRQGAGVFSAPAHVFRLSSELEGLLRALNLHEESPQVGAARGESAACVTVEGVWRDDAPAADAEWVVAFPSGDKYVGTLRVPPPLPPRAVAAQSGVDASGSRDPGEAQREPAEDQPGGASGDLQPAKEEGALEETLNNMILPHGAGLAKLKATGETYDGQWKRGRRHGEGECIASSGVRYQGEWREGRPHGEGVLTDAGGGEQRGFFRYGVFLREEEEAQHADDEEASERDEEASERRLGSLECGGDGVLPAQRWGDAGGGAAATRGDSDADASRPRSAEADRSSPVLFSAFLLYPLHLCRSFWRSSA</sequence>
<feature type="compositionally biased region" description="Low complexity" evidence="2">
    <location>
        <begin position="212"/>
        <end position="233"/>
    </location>
</feature>
<accession>A0A2A9MKK3</accession>
<feature type="compositionally biased region" description="Basic and acidic residues" evidence="2">
    <location>
        <begin position="1741"/>
        <end position="1750"/>
    </location>
</feature>
<feature type="compositionally biased region" description="Low complexity" evidence="2">
    <location>
        <begin position="1005"/>
        <end position="1018"/>
    </location>
</feature>
<feature type="compositionally biased region" description="Basic and acidic residues" evidence="2">
    <location>
        <begin position="619"/>
        <end position="633"/>
    </location>
</feature>
<keyword evidence="5" id="KW-1185">Reference proteome</keyword>
<dbReference type="KEGG" id="bbes:BESB_044050"/>
<evidence type="ECO:0000313" key="4">
    <source>
        <dbReference type="EMBL" id="PFH36213.1"/>
    </source>
</evidence>
<dbReference type="RefSeq" id="XP_029220222.1">
    <property type="nucleotide sequence ID" value="XM_029362856.1"/>
</dbReference>
<name>A0A2A9MKK3_BESBE</name>
<feature type="region of interest" description="Disordered" evidence="2">
    <location>
        <begin position="986"/>
        <end position="1154"/>
    </location>
</feature>
<dbReference type="SMART" id="SM00698">
    <property type="entry name" value="MORN"/>
    <property type="match status" value="9"/>
</dbReference>
<dbReference type="EMBL" id="NWUJ01000003">
    <property type="protein sequence ID" value="PFH36213.1"/>
    <property type="molecule type" value="Genomic_DNA"/>
</dbReference>
<dbReference type="GeneID" id="40309335"/>
<feature type="region of interest" description="Disordered" evidence="2">
    <location>
        <begin position="894"/>
        <end position="913"/>
    </location>
</feature>
<evidence type="ECO:0000313" key="5">
    <source>
        <dbReference type="Proteomes" id="UP000224006"/>
    </source>
</evidence>